<organism evidence="2 3">
    <name type="scientific">Plenodomus tracheiphilus IPT5</name>
    <dbReference type="NCBI Taxonomy" id="1408161"/>
    <lineage>
        <taxon>Eukaryota</taxon>
        <taxon>Fungi</taxon>
        <taxon>Dikarya</taxon>
        <taxon>Ascomycota</taxon>
        <taxon>Pezizomycotina</taxon>
        <taxon>Dothideomycetes</taxon>
        <taxon>Pleosporomycetidae</taxon>
        <taxon>Pleosporales</taxon>
        <taxon>Pleosporineae</taxon>
        <taxon>Leptosphaeriaceae</taxon>
        <taxon>Plenodomus</taxon>
    </lineage>
</organism>
<evidence type="ECO:0000256" key="1">
    <source>
        <dbReference type="SAM" id="MobiDB-lite"/>
    </source>
</evidence>
<sequence>MNMAIQKPHIPPFNNSLTKPQYISSQTIKEKKYLHSLDPSAIQIHQKHHVHHTSQHPTYHQHHSSPPQQASPFIT</sequence>
<keyword evidence="3" id="KW-1185">Reference proteome</keyword>
<accession>A0A6A7B9Y6</accession>
<protein>
    <submittedName>
        <fullName evidence="2">Uncharacterized protein</fullName>
    </submittedName>
</protein>
<dbReference type="EMBL" id="MU006299">
    <property type="protein sequence ID" value="KAF2852321.1"/>
    <property type="molecule type" value="Genomic_DNA"/>
</dbReference>
<proteinExistence type="predicted"/>
<feature type="compositionally biased region" description="Polar residues" evidence="1">
    <location>
        <begin position="64"/>
        <end position="75"/>
    </location>
</feature>
<evidence type="ECO:0000313" key="3">
    <source>
        <dbReference type="Proteomes" id="UP000799423"/>
    </source>
</evidence>
<feature type="compositionally biased region" description="Basic residues" evidence="1">
    <location>
        <begin position="45"/>
        <end position="63"/>
    </location>
</feature>
<feature type="region of interest" description="Disordered" evidence="1">
    <location>
        <begin position="45"/>
        <end position="75"/>
    </location>
</feature>
<dbReference type="Proteomes" id="UP000799423">
    <property type="component" value="Unassembled WGS sequence"/>
</dbReference>
<name>A0A6A7B9Y6_9PLEO</name>
<reference evidence="2" key="1">
    <citation type="submission" date="2020-01" db="EMBL/GenBank/DDBJ databases">
        <authorList>
            <consortium name="DOE Joint Genome Institute"/>
            <person name="Haridas S."/>
            <person name="Albert R."/>
            <person name="Binder M."/>
            <person name="Bloem J."/>
            <person name="Labutti K."/>
            <person name="Salamov A."/>
            <person name="Andreopoulos B."/>
            <person name="Baker S.E."/>
            <person name="Barry K."/>
            <person name="Bills G."/>
            <person name="Bluhm B.H."/>
            <person name="Cannon C."/>
            <person name="Castanera R."/>
            <person name="Culley D.E."/>
            <person name="Daum C."/>
            <person name="Ezra D."/>
            <person name="Gonzalez J.B."/>
            <person name="Henrissat B."/>
            <person name="Kuo A."/>
            <person name="Liang C."/>
            <person name="Lipzen A."/>
            <person name="Lutzoni F."/>
            <person name="Magnuson J."/>
            <person name="Mondo S."/>
            <person name="Nolan M."/>
            <person name="Ohm R."/>
            <person name="Pangilinan J."/>
            <person name="Park H.-J."/>
            <person name="Ramirez L."/>
            <person name="Alfaro M."/>
            <person name="Sun H."/>
            <person name="Tritt A."/>
            <person name="Yoshinaga Y."/>
            <person name="Zwiers L.-H."/>
            <person name="Turgeon B.G."/>
            <person name="Goodwin S.B."/>
            <person name="Spatafora J.W."/>
            <person name="Crous P.W."/>
            <person name="Grigoriev I.V."/>
        </authorList>
    </citation>
    <scope>NUCLEOTIDE SEQUENCE</scope>
    <source>
        <strain evidence="2">IPT5</strain>
    </source>
</reference>
<dbReference type="AlphaFoldDB" id="A0A6A7B9Y6"/>
<gene>
    <name evidence="2" type="ORF">T440DRAFT_39897</name>
</gene>
<evidence type="ECO:0000313" key="2">
    <source>
        <dbReference type="EMBL" id="KAF2852321.1"/>
    </source>
</evidence>